<name>A0A1A8XAL7_PLAOA</name>
<sequence>MIDIDSKYPHLPAYQYFKQFHSDENVHGNCEKCVISRYLGNEYPWIKHLCCKLRKNIIIVYKPENVTSFLGEKHCFDLNYWLYYEVYKNLEFNENHKDYYYIVDYLMEIWKRIKKEEYADWQYLCNPDKTLSDINFLKEVKTLFDNAENYFPIRHEALKNLGNTCSKYFDYISHNAELYYKWKPICTNGEDNICSKYIHNFHSYNPERIIRKYSKWTLFWLYATNGCIQKIVSVVKRAKELPPVSVLKRRDYEELDKYEKRELNDLWHQGEPEEEEEDELLQEGELIYYDTDIEDVISEDEEENEGTILETTKKLLRPNGELNITFPLVELMETEVPGNNSSINVEKYHRFTYKNAIIMITYLLALFVIYILFSKFDPINKYYSRKKGIKINEPIFKHEEDSLLRDVNDNFNISSNEYNYSIGHHPLLGTLNDYIEE</sequence>
<keyword evidence="1" id="KW-1133">Transmembrane helix</keyword>
<feature type="transmembrane region" description="Helical" evidence="1">
    <location>
        <begin position="356"/>
        <end position="373"/>
    </location>
</feature>
<accession>A0A1A8XAL7</accession>
<keyword evidence="1" id="KW-0812">Transmembrane</keyword>
<gene>
    <name evidence="2" type="ORF">POVCU1_068730</name>
</gene>
<evidence type="ECO:0000313" key="2">
    <source>
        <dbReference type="EMBL" id="SBT01683.1"/>
    </source>
</evidence>
<evidence type="ECO:0000313" key="3">
    <source>
        <dbReference type="Proteomes" id="UP000078546"/>
    </source>
</evidence>
<evidence type="ECO:0000256" key="1">
    <source>
        <dbReference type="SAM" id="Phobius"/>
    </source>
</evidence>
<keyword evidence="1" id="KW-0472">Membrane</keyword>
<organism evidence="2 3">
    <name type="scientific">Plasmodium ovale curtisi</name>
    <dbReference type="NCBI Taxonomy" id="864141"/>
    <lineage>
        <taxon>Eukaryota</taxon>
        <taxon>Sar</taxon>
        <taxon>Alveolata</taxon>
        <taxon>Apicomplexa</taxon>
        <taxon>Aconoidasida</taxon>
        <taxon>Haemosporida</taxon>
        <taxon>Plasmodiidae</taxon>
        <taxon>Plasmodium</taxon>
        <taxon>Plasmodium (Plasmodium)</taxon>
    </lineage>
</organism>
<proteinExistence type="predicted"/>
<dbReference type="AlphaFoldDB" id="A0A1A8XAL7"/>
<reference evidence="3" key="1">
    <citation type="submission" date="2016-05" db="EMBL/GenBank/DDBJ databases">
        <authorList>
            <person name="Naeem Raeece"/>
        </authorList>
    </citation>
    <scope>NUCLEOTIDE SEQUENCE [LARGE SCALE GENOMIC DNA]</scope>
</reference>
<dbReference type="InterPro" id="IPR008780">
    <property type="entry name" value="Plasmodium_Vir"/>
</dbReference>
<protein>
    <submittedName>
        <fullName evidence="2">PIR Superfamily Protein</fullName>
    </submittedName>
</protein>
<dbReference type="EMBL" id="FLQV01002652">
    <property type="protein sequence ID" value="SBT01683.1"/>
    <property type="molecule type" value="Genomic_DNA"/>
</dbReference>
<dbReference type="Pfam" id="PF05795">
    <property type="entry name" value="Plasmodium_Vir"/>
    <property type="match status" value="1"/>
</dbReference>
<dbReference type="Proteomes" id="UP000078546">
    <property type="component" value="Unassembled WGS sequence"/>
</dbReference>